<dbReference type="InterPro" id="IPR036388">
    <property type="entry name" value="WH-like_DNA-bd_sf"/>
</dbReference>
<dbReference type="Pfam" id="PF04079">
    <property type="entry name" value="SMC_ScpB"/>
    <property type="match status" value="1"/>
</dbReference>
<dbReference type="NCBIfam" id="TIGR00281">
    <property type="entry name" value="SMC-Scp complex subunit ScpB"/>
    <property type="match status" value="1"/>
</dbReference>
<dbReference type="EMBL" id="DQUR01000279">
    <property type="protein sequence ID" value="HIP89849.1"/>
    <property type="molecule type" value="Genomic_DNA"/>
</dbReference>
<keyword evidence="4" id="KW-0131">Cell cycle</keyword>
<dbReference type="Proteomes" id="UP000653692">
    <property type="component" value="Unassembled WGS sequence"/>
</dbReference>
<dbReference type="InterPro" id="IPR036390">
    <property type="entry name" value="WH_DNA-bd_sf"/>
</dbReference>
<dbReference type="GO" id="GO:0051301">
    <property type="term" value="P:cell division"/>
    <property type="evidence" value="ECO:0007669"/>
    <property type="project" value="UniProtKB-KW"/>
</dbReference>
<evidence type="ECO:0000313" key="6">
    <source>
        <dbReference type="Proteomes" id="UP000653692"/>
    </source>
</evidence>
<dbReference type="PIRSF" id="PIRSF019345">
    <property type="entry name" value="ScpB"/>
    <property type="match status" value="1"/>
</dbReference>
<gene>
    <name evidence="5" type="primary">scpB</name>
    <name evidence="5" type="ORF">EYH24_08140</name>
</gene>
<evidence type="ECO:0000256" key="4">
    <source>
        <dbReference type="ARBA" id="ARBA00023306"/>
    </source>
</evidence>
<name>A0A832ZH71_9EURY</name>
<dbReference type="InterPro" id="IPR005234">
    <property type="entry name" value="ScpB_csome_segregation"/>
</dbReference>
<organism evidence="5 6">
    <name type="scientific">Thermococcus paralvinellae</name>
    <dbReference type="NCBI Taxonomy" id="582419"/>
    <lineage>
        <taxon>Archaea</taxon>
        <taxon>Methanobacteriati</taxon>
        <taxon>Methanobacteriota</taxon>
        <taxon>Thermococci</taxon>
        <taxon>Thermococcales</taxon>
        <taxon>Thermococcaceae</taxon>
        <taxon>Thermococcus</taxon>
    </lineage>
</organism>
<keyword evidence="3" id="KW-0159">Chromosome partition</keyword>
<dbReference type="AlphaFoldDB" id="A0A832ZH71"/>
<evidence type="ECO:0000256" key="3">
    <source>
        <dbReference type="ARBA" id="ARBA00022829"/>
    </source>
</evidence>
<dbReference type="GO" id="GO:0051304">
    <property type="term" value="P:chromosome separation"/>
    <property type="evidence" value="ECO:0007669"/>
    <property type="project" value="InterPro"/>
</dbReference>
<dbReference type="PANTHER" id="PTHR34298:SF2">
    <property type="entry name" value="SEGREGATION AND CONDENSATION PROTEIN B"/>
    <property type="match status" value="1"/>
</dbReference>
<reference evidence="5" key="1">
    <citation type="journal article" date="2020" name="ISME J.">
        <title>Gammaproteobacteria mediating utilization of methyl-, sulfur- and petroleum organic compounds in deep ocean hydrothermal plumes.</title>
        <authorList>
            <person name="Zhou Z."/>
            <person name="Liu Y."/>
            <person name="Pan J."/>
            <person name="Cron B.R."/>
            <person name="Toner B.M."/>
            <person name="Anantharaman K."/>
            <person name="Breier J.A."/>
            <person name="Dick G.J."/>
            <person name="Li M."/>
        </authorList>
    </citation>
    <scope>NUCLEOTIDE SEQUENCE</scope>
    <source>
        <strain evidence="5">SZUA-1476</strain>
    </source>
</reference>
<evidence type="ECO:0000313" key="5">
    <source>
        <dbReference type="EMBL" id="HIP89849.1"/>
    </source>
</evidence>
<proteinExistence type="predicted"/>
<comment type="caution">
    <text evidence="5">The sequence shown here is derived from an EMBL/GenBank/DDBJ whole genome shotgun (WGS) entry which is preliminary data.</text>
</comment>
<keyword evidence="1" id="KW-0963">Cytoplasm</keyword>
<accession>A0A832ZH71</accession>
<dbReference type="Gene3D" id="1.10.10.10">
    <property type="entry name" value="Winged helix-like DNA-binding domain superfamily/Winged helix DNA-binding domain"/>
    <property type="match status" value="2"/>
</dbReference>
<sequence>MGLLEDKALVEAALFVAGRPLSIKELSKALGIRSHDYLEKLIELIAAEYAERKSAIEVVRVLGDKYVMQVKQEYSQRVIYLMPKPDLRTGELKTLALIAYLQPIEQSKIVKLRGSQAYEHIKHLLQMGLIYAEPYERTRLLGTTQKFAELYGFPENDPLLIKEAFKKVVHAEYADLIEKLEKSEKSEKGENQLGDSLEI</sequence>
<keyword evidence="2" id="KW-0132">Cell division</keyword>
<dbReference type="PANTHER" id="PTHR34298">
    <property type="entry name" value="SEGREGATION AND CONDENSATION PROTEIN B"/>
    <property type="match status" value="1"/>
</dbReference>
<dbReference type="SUPFAM" id="SSF46785">
    <property type="entry name" value="Winged helix' DNA-binding domain"/>
    <property type="match status" value="2"/>
</dbReference>
<evidence type="ECO:0000256" key="2">
    <source>
        <dbReference type="ARBA" id="ARBA00022618"/>
    </source>
</evidence>
<evidence type="ECO:0000256" key="1">
    <source>
        <dbReference type="ARBA" id="ARBA00022490"/>
    </source>
</evidence>
<protein>
    <submittedName>
        <fullName evidence="5">SMC-Scp complex subunit ScpB</fullName>
    </submittedName>
</protein>